<accession>A0A7J6WC30</accession>
<dbReference type="InterPro" id="IPR026960">
    <property type="entry name" value="RVT-Znf"/>
</dbReference>
<evidence type="ECO:0000259" key="1">
    <source>
        <dbReference type="Pfam" id="PF13966"/>
    </source>
</evidence>
<keyword evidence="3" id="KW-1185">Reference proteome</keyword>
<dbReference type="Proteomes" id="UP000554482">
    <property type="component" value="Unassembled WGS sequence"/>
</dbReference>
<dbReference type="OrthoDB" id="1936608at2759"/>
<dbReference type="Pfam" id="PF13966">
    <property type="entry name" value="zf-RVT"/>
    <property type="match status" value="1"/>
</dbReference>
<organism evidence="2 3">
    <name type="scientific">Thalictrum thalictroides</name>
    <name type="common">Rue-anemone</name>
    <name type="synonym">Anemone thalictroides</name>
    <dbReference type="NCBI Taxonomy" id="46969"/>
    <lineage>
        <taxon>Eukaryota</taxon>
        <taxon>Viridiplantae</taxon>
        <taxon>Streptophyta</taxon>
        <taxon>Embryophyta</taxon>
        <taxon>Tracheophyta</taxon>
        <taxon>Spermatophyta</taxon>
        <taxon>Magnoliopsida</taxon>
        <taxon>Ranunculales</taxon>
        <taxon>Ranunculaceae</taxon>
        <taxon>Thalictroideae</taxon>
        <taxon>Thalictrum</taxon>
    </lineage>
</organism>
<name>A0A7J6WC30_THATH</name>
<comment type="caution">
    <text evidence="2">The sequence shown here is derived from an EMBL/GenBank/DDBJ whole genome shotgun (WGS) entry which is preliminary data.</text>
</comment>
<evidence type="ECO:0000313" key="3">
    <source>
        <dbReference type="Proteomes" id="UP000554482"/>
    </source>
</evidence>
<feature type="domain" description="Reverse transcriptase zinc-binding" evidence="1">
    <location>
        <begin position="127"/>
        <end position="204"/>
    </location>
</feature>
<sequence>MPIEYLGVPIFYGRAKAEYFEKQMNKVRKKLDGWRNKLLTRRKVDSSEACPSKHAYIPLLSILSSKEAPLVVPMDCPQYTLHDAAVARFNLVIIPHDIQQNLIHDYNLLKSEQHDRMVWPHANDGNFSIKSYVKMAQEAYSGSAIFRRVWQHYIPTKISLFFWKLLNEAIPTDNAVKKCNITLASRCVCCQFPSEESCKHLLCKVT</sequence>
<dbReference type="EMBL" id="JABWDY010018085">
    <property type="protein sequence ID" value="KAF5194929.1"/>
    <property type="molecule type" value="Genomic_DNA"/>
</dbReference>
<dbReference type="AlphaFoldDB" id="A0A7J6WC30"/>
<evidence type="ECO:0000313" key="2">
    <source>
        <dbReference type="EMBL" id="KAF5194929.1"/>
    </source>
</evidence>
<gene>
    <name evidence="2" type="ORF">FRX31_015480</name>
</gene>
<reference evidence="2 3" key="1">
    <citation type="submission" date="2020-06" db="EMBL/GenBank/DDBJ databases">
        <title>Transcriptomic and genomic resources for Thalictrum thalictroides and T. hernandezii: Facilitating candidate gene discovery in an emerging model plant lineage.</title>
        <authorList>
            <person name="Arias T."/>
            <person name="Riano-Pachon D.M."/>
            <person name="Di Stilio V.S."/>
        </authorList>
    </citation>
    <scope>NUCLEOTIDE SEQUENCE [LARGE SCALE GENOMIC DNA]</scope>
    <source>
        <strain evidence="3">cv. WT478/WT964</strain>
        <tissue evidence="2">Leaves</tissue>
    </source>
</reference>
<protein>
    <recommendedName>
        <fullName evidence="1">Reverse transcriptase zinc-binding domain-containing protein</fullName>
    </recommendedName>
</protein>
<proteinExistence type="predicted"/>